<sequence>MFLRSGGIEFVVVVGVGDGGVVVCNVYGTVVDVFIPSKKSQVRDERPHQPFSSSFNDKTVRPVNVPSSKPRQTNGFAGSFANVVNGGQPSANSRSPISPSPALVLDENCFINRDYSKFAMGRVKDANSIPNLLTLLFDEGFLNIKLKYLGGLWVMFEFVNVESKANMIAHIGVNSWFQVIQDVIPDFVSEERSVWVDLEGVPLHAWSYETFFRNGRKWGELLNIEDSSMPSFGRKRVCILTKSPISILESFKIIVRGKIFMVQAKELFTWNPNFLVVKEDLSSSDNDLVQEEKHYVKQSFLSEEEEGEFNAREVEGVAETIFDDISSSPKQNSGNSNQKHSEDPFELYNLLSKKKNVVEACRSLLVVEDPLSGSSGHNVSTNGGSVLGVLEEVIRMNRLSINVQGLGNKTKKEWVKELTIKNKLNLIAIQETKMDKISHMDVKFMWGNSNYDFVSSDSLGNSGGILCIWEASVFKKDYATISDNFVAIYETWLPSNVKFLFISIYTPQQPALKRVLWEYISLLLRRWNGEAILIGDFNEVLASDERRGSCFNQASARVFNHFISSSGLIDIKLEGFSFTWSHPSAIKMNHRPILLLDIPIDFGPIPFRFFHSWFNYEGFDEMVEQTWRSFTHLDRNGMIHFKKKLQDLKAIIRQWIKDKRIQMNDCKQVIKEGLCDIDKNLDQGLVSDSLLARRRDLNRHLEAIKSKENANSFQKSKIRWAIKGDENSKFFHGIIKKKRSQLAIRGIFVDGLWQTDPRDVKMAFYHHFEARFKKPTTSGLKINFTFPKKLSHDQADDLERGLTRDEIQTAVWSCGDNKSPGPDGYSFEFFKKYWSFVGPDLCEAVEQFFTNRAFSKRCNSSFIALIRKVTEAKLVSDFRSISLIRCLYKLVIKILATRLALVILDIISDTQSAFVSERQILDGPFIINEVLNWCKRNNKLAMFFKVDFAKAYDSVSWDFLIDVLEAFCFGPKWCHWIRGLKQGDPLAPYLFILVMESLHLSFSRVVDAGMFKGVRLSNSLSLSHLFNADDALIIGEWSNDNLRSIINTLKCFYLASGLHINIHKSQLLGVGVPRVDVEMTTSSIGCSIMNDQFRYLGVTVGENMSRHKAWADVILKLRSRLSKWKSKTLSIGDSLEKKLHGSLGIMFLLRKRMVARCLSFYALNRALLLKWVWRFVSKDGSLWFRVIRAIYGTSIGSHSTYMASTWSSIMREVHLLKSQGFDFMSFCSKRVGDGSNTRFWLDVWKGDSPLCDVFSRIFALEQDKQISVANKMAANVYASFRRPVRGGIEQRQLSALVTCLDSVSLSASHDRWFCSIYGNGSFNVKDIRNTLDDMLLPSWPEPTR</sequence>
<dbReference type="SUPFAM" id="SSF56219">
    <property type="entry name" value="DNase I-like"/>
    <property type="match status" value="1"/>
</dbReference>
<accession>A0A699GIP2</accession>
<evidence type="ECO:0000313" key="2">
    <source>
        <dbReference type="EMBL" id="GEU29460.1"/>
    </source>
</evidence>
<organism evidence="2">
    <name type="scientific">Tanacetum cinerariifolium</name>
    <name type="common">Dalmatian daisy</name>
    <name type="synonym">Chrysanthemum cinerariifolium</name>
    <dbReference type="NCBI Taxonomy" id="118510"/>
    <lineage>
        <taxon>Eukaryota</taxon>
        <taxon>Viridiplantae</taxon>
        <taxon>Streptophyta</taxon>
        <taxon>Embryophyta</taxon>
        <taxon>Tracheophyta</taxon>
        <taxon>Spermatophyta</taxon>
        <taxon>Magnoliopsida</taxon>
        <taxon>eudicotyledons</taxon>
        <taxon>Gunneridae</taxon>
        <taxon>Pentapetalae</taxon>
        <taxon>asterids</taxon>
        <taxon>campanulids</taxon>
        <taxon>Asterales</taxon>
        <taxon>Asteraceae</taxon>
        <taxon>Asteroideae</taxon>
        <taxon>Anthemideae</taxon>
        <taxon>Anthemidinae</taxon>
        <taxon>Tanacetum</taxon>
    </lineage>
</organism>
<keyword evidence="2" id="KW-0808">Transferase</keyword>
<dbReference type="InterPro" id="IPR043502">
    <property type="entry name" value="DNA/RNA_pol_sf"/>
</dbReference>
<dbReference type="Pfam" id="PF00078">
    <property type="entry name" value="RVT_1"/>
    <property type="match status" value="1"/>
</dbReference>
<dbReference type="InterPro" id="IPR000477">
    <property type="entry name" value="RT_dom"/>
</dbReference>
<dbReference type="PANTHER" id="PTHR46890:SF48">
    <property type="entry name" value="RNA-DIRECTED DNA POLYMERASE"/>
    <property type="match status" value="1"/>
</dbReference>
<dbReference type="CDD" id="cd01650">
    <property type="entry name" value="RT_nLTR_like"/>
    <property type="match status" value="1"/>
</dbReference>
<name>A0A699GIP2_TANCI</name>
<dbReference type="EMBL" id="BKCJ010000070">
    <property type="protein sequence ID" value="GEU29460.1"/>
    <property type="molecule type" value="Genomic_DNA"/>
</dbReference>
<proteinExistence type="predicted"/>
<dbReference type="InterPro" id="IPR052343">
    <property type="entry name" value="Retrotransposon-Effector_Assoc"/>
</dbReference>
<keyword evidence="2" id="KW-0548">Nucleotidyltransferase</keyword>
<dbReference type="SUPFAM" id="SSF56672">
    <property type="entry name" value="DNA/RNA polymerases"/>
    <property type="match status" value="1"/>
</dbReference>
<keyword evidence="2" id="KW-0695">RNA-directed DNA polymerase</keyword>
<dbReference type="PANTHER" id="PTHR46890">
    <property type="entry name" value="NON-LTR RETROLELEMENT REVERSE TRANSCRIPTASE-LIKE PROTEIN-RELATED"/>
    <property type="match status" value="1"/>
</dbReference>
<gene>
    <name evidence="2" type="ORF">Tci_001438</name>
</gene>
<comment type="caution">
    <text evidence="2">The sequence shown here is derived from an EMBL/GenBank/DDBJ whole genome shotgun (WGS) entry which is preliminary data.</text>
</comment>
<dbReference type="InterPro" id="IPR036691">
    <property type="entry name" value="Endo/exonu/phosph_ase_sf"/>
</dbReference>
<dbReference type="PROSITE" id="PS50878">
    <property type="entry name" value="RT_POL"/>
    <property type="match status" value="1"/>
</dbReference>
<dbReference type="GO" id="GO:0003964">
    <property type="term" value="F:RNA-directed DNA polymerase activity"/>
    <property type="evidence" value="ECO:0007669"/>
    <property type="project" value="UniProtKB-KW"/>
</dbReference>
<reference evidence="2" key="1">
    <citation type="journal article" date="2019" name="Sci. Rep.">
        <title>Draft genome of Tanacetum cinerariifolium, the natural source of mosquito coil.</title>
        <authorList>
            <person name="Yamashiro T."/>
            <person name="Shiraishi A."/>
            <person name="Satake H."/>
            <person name="Nakayama K."/>
        </authorList>
    </citation>
    <scope>NUCLEOTIDE SEQUENCE</scope>
</reference>
<protein>
    <submittedName>
        <fullName evidence="2">RNA-directed DNA polymerase, eukaryota</fullName>
    </submittedName>
</protein>
<evidence type="ECO:0000259" key="1">
    <source>
        <dbReference type="PROSITE" id="PS50878"/>
    </source>
</evidence>
<dbReference type="Gene3D" id="3.60.10.10">
    <property type="entry name" value="Endonuclease/exonuclease/phosphatase"/>
    <property type="match status" value="1"/>
</dbReference>
<feature type="domain" description="Reverse transcriptase" evidence="1">
    <location>
        <begin position="847"/>
        <end position="1100"/>
    </location>
</feature>